<evidence type="ECO:0000256" key="1">
    <source>
        <dbReference type="ARBA" id="ARBA00009183"/>
    </source>
</evidence>
<accession>C4QX66</accession>
<keyword evidence="3" id="KW-0274">FAD</keyword>
<organism evidence="6 7">
    <name type="scientific">Komagataella phaffii (strain GS115 / ATCC 20864)</name>
    <name type="common">Yeast</name>
    <name type="synonym">Pichia pastoris</name>
    <dbReference type="NCBI Taxonomy" id="644223"/>
    <lineage>
        <taxon>Eukaryota</taxon>
        <taxon>Fungi</taxon>
        <taxon>Dikarya</taxon>
        <taxon>Ascomycota</taxon>
        <taxon>Saccharomycotina</taxon>
        <taxon>Pichiomycetes</taxon>
        <taxon>Pichiales</taxon>
        <taxon>Pichiaceae</taxon>
        <taxon>Komagataella</taxon>
    </lineage>
</organism>
<protein>
    <submittedName>
        <fullName evidence="6">Mitochondrial inner membrane protein</fullName>
    </submittedName>
</protein>
<keyword evidence="7" id="KW-1185">Reference proteome</keyword>
<gene>
    <name evidence="6" type="ordered locus">PAS_chr1-4_0006</name>
</gene>
<dbReference type="RefSeq" id="XP_002490120.1">
    <property type="nucleotide sequence ID" value="XM_002490075.1"/>
</dbReference>
<keyword evidence="2" id="KW-0285">Flavoprotein</keyword>
<dbReference type="InterPro" id="IPR020946">
    <property type="entry name" value="Flavin_mOase-like"/>
</dbReference>
<dbReference type="GO" id="GO:0050660">
    <property type="term" value="F:flavin adenine dinucleotide binding"/>
    <property type="evidence" value="ECO:0007669"/>
    <property type="project" value="InterPro"/>
</dbReference>
<dbReference type="AlphaFoldDB" id="C4QX66"/>
<keyword evidence="5" id="KW-0560">Oxidoreductase</keyword>
<dbReference type="GeneID" id="8196846"/>
<dbReference type="EMBL" id="FN392319">
    <property type="protein sequence ID" value="CAY67839.1"/>
    <property type="molecule type" value="Genomic_DNA"/>
</dbReference>
<sequence>MTFGVQFQVKSVAIIGAGPSGLAALYELLHTSREGTSSVGGASSESPAFEEVVVFEQKNKSGGIWAPYYDDPGYLLPPQDLLETSQYNNPDVIHPKVKPPKGIDEATFEKPIEVEVADREQKLQWAASGVYADLFTNIPSRFMRFSYLPNPHNSKENNIYPFITNQEVESRLNNLINENDLEKHIRLNSHVDSVEKLGQKWVVTVKETGGRKAKWYRQSFDAVIVANGHYTVPYIPKTPGLAEFNKAHPGSIIHSKAYRDPSIFDGKKVLFVGGSITSLDLVKYAFPRASQVTISKRGPHLVFPYINAASESQGIVTKPTIDRFDASSKSVTFSDGTKGEYDLIILATGYHYHYPFLRDALKVIDPSNLSRVKGLYLDVFSMKDPTLAALSVSVTPLNFHAIESEAMAIAGVWSNAKALPSIEDQYKWENKRVEATADNLFFHYYDHEHLVPDLVDKLFELAPKKRQHPLQEDGKFLSEIDEAYAYQELLFYQFKHGYLNSDDMHESFSKLSLSLQ</sequence>
<dbReference type="SUPFAM" id="SSF51905">
    <property type="entry name" value="FAD/NAD(P)-binding domain"/>
    <property type="match status" value="2"/>
</dbReference>
<dbReference type="GO" id="GO:0004499">
    <property type="term" value="F:N,N-dimethylaniline monooxygenase activity"/>
    <property type="evidence" value="ECO:0007669"/>
    <property type="project" value="InterPro"/>
</dbReference>
<evidence type="ECO:0000256" key="5">
    <source>
        <dbReference type="ARBA" id="ARBA00023002"/>
    </source>
</evidence>
<dbReference type="eggNOG" id="KOG1399">
    <property type="taxonomic scope" value="Eukaryota"/>
</dbReference>
<dbReference type="OMA" id="STGYHWH"/>
<comment type="similarity">
    <text evidence="1">Belongs to the FMO family.</text>
</comment>
<keyword evidence="4" id="KW-0521">NADP</keyword>
<evidence type="ECO:0000256" key="2">
    <source>
        <dbReference type="ARBA" id="ARBA00022630"/>
    </source>
</evidence>
<dbReference type="InParanoid" id="C4QX66"/>
<evidence type="ECO:0000256" key="3">
    <source>
        <dbReference type="ARBA" id="ARBA00022827"/>
    </source>
</evidence>
<reference evidence="6 7" key="1">
    <citation type="journal article" date="2009" name="Nat. Biotechnol.">
        <title>Genome sequence of the recombinant protein production host Pichia pastoris.</title>
        <authorList>
            <person name="De Schutter K."/>
            <person name="Lin Y.C."/>
            <person name="Tiels P."/>
            <person name="Van Hecke A."/>
            <person name="Glinka S."/>
            <person name="Weber-Lehmann J."/>
            <person name="Rouze P."/>
            <person name="Van de Peer Y."/>
            <person name="Callewaert N."/>
        </authorList>
    </citation>
    <scope>NUCLEOTIDE SEQUENCE [LARGE SCALE GENOMIC DNA]</scope>
    <source>
        <strain evidence="7">GS115 / ATCC 20864</strain>
    </source>
</reference>
<dbReference type="KEGG" id="ppa:PAS_chr1-4_0006"/>
<dbReference type="SMR" id="C4QX66"/>
<evidence type="ECO:0000313" key="6">
    <source>
        <dbReference type="EMBL" id="CAY67839.1"/>
    </source>
</evidence>
<dbReference type="Pfam" id="PF00743">
    <property type="entry name" value="FMO-like"/>
    <property type="match status" value="2"/>
</dbReference>
<dbReference type="PIRSF" id="PIRSF000332">
    <property type="entry name" value="FMO"/>
    <property type="match status" value="1"/>
</dbReference>
<proteinExistence type="inferred from homology"/>
<dbReference type="HOGENOM" id="CLU_006909_5_3_1"/>
<dbReference type="Proteomes" id="UP000000314">
    <property type="component" value="Chromosome 1"/>
</dbReference>
<dbReference type="Gene3D" id="3.50.50.60">
    <property type="entry name" value="FAD/NAD(P)-binding domain"/>
    <property type="match status" value="2"/>
</dbReference>
<evidence type="ECO:0000256" key="4">
    <source>
        <dbReference type="ARBA" id="ARBA00022857"/>
    </source>
</evidence>
<dbReference type="GO" id="GO:0050661">
    <property type="term" value="F:NADP binding"/>
    <property type="evidence" value="ECO:0007669"/>
    <property type="project" value="InterPro"/>
</dbReference>
<name>C4QX66_KOMPG</name>
<dbReference type="InterPro" id="IPR036188">
    <property type="entry name" value="FAD/NAD-bd_sf"/>
</dbReference>
<evidence type="ECO:0000313" key="7">
    <source>
        <dbReference type="Proteomes" id="UP000000314"/>
    </source>
</evidence>
<dbReference type="OrthoDB" id="66881at2759"/>
<dbReference type="InterPro" id="IPR050346">
    <property type="entry name" value="FMO-like"/>
</dbReference>
<dbReference type="PANTHER" id="PTHR23023">
    <property type="entry name" value="DIMETHYLANILINE MONOOXYGENASE"/>
    <property type="match status" value="1"/>
</dbReference>
<dbReference type="InterPro" id="IPR000960">
    <property type="entry name" value="Flavin_mOase"/>
</dbReference>